<protein>
    <submittedName>
        <fullName evidence="2">Uncharacterized protein</fullName>
    </submittedName>
</protein>
<keyword evidence="3" id="KW-1185">Reference proteome</keyword>
<dbReference type="Proteomes" id="UP001142489">
    <property type="component" value="Unassembled WGS sequence"/>
</dbReference>
<feature type="compositionally biased region" description="Basic and acidic residues" evidence="1">
    <location>
        <begin position="106"/>
        <end position="115"/>
    </location>
</feature>
<name>A0A9Q0XWP5_9SAUR</name>
<accession>A0A9Q0XWP5</accession>
<organism evidence="2 3">
    <name type="scientific">Phrynocephalus forsythii</name>
    <dbReference type="NCBI Taxonomy" id="171643"/>
    <lineage>
        <taxon>Eukaryota</taxon>
        <taxon>Metazoa</taxon>
        <taxon>Chordata</taxon>
        <taxon>Craniata</taxon>
        <taxon>Vertebrata</taxon>
        <taxon>Euteleostomi</taxon>
        <taxon>Lepidosauria</taxon>
        <taxon>Squamata</taxon>
        <taxon>Bifurcata</taxon>
        <taxon>Unidentata</taxon>
        <taxon>Episquamata</taxon>
        <taxon>Toxicofera</taxon>
        <taxon>Iguania</taxon>
        <taxon>Acrodonta</taxon>
        <taxon>Agamidae</taxon>
        <taxon>Agaminae</taxon>
        <taxon>Phrynocephalus</taxon>
    </lineage>
</organism>
<gene>
    <name evidence="2" type="ORF">JRQ81_014433</name>
</gene>
<proteinExistence type="predicted"/>
<evidence type="ECO:0000313" key="2">
    <source>
        <dbReference type="EMBL" id="KAJ7332253.1"/>
    </source>
</evidence>
<evidence type="ECO:0000256" key="1">
    <source>
        <dbReference type="SAM" id="MobiDB-lite"/>
    </source>
</evidence>
<evidence type="ECO:0000313" key="3">
    <source>
        <dbReference type="Proteomes" id="UP001142489"/>
    </source>
</evidence>
<feature type="region of interest" description="Disordered" evidence="1">
    <location>
        <begin position="1"/>
        <end position="132"/>
    </location>
</feature>
<dbReference type="EMBL" id="JAPFRF010000005">
    <property type="protein sequence ID" value="KAJ7332253.1"/>
    <property type="molecule type" value="Genomic_DNA"/>
</dbReference>
<comment type="caution">
    <text evidence="2">The sequence shown here is derived from an EMBL/GenBank/DDBJ whole genome shotgun (WGS) entry which is preliminary data.</text>
</comment>
<sequence length="158" mass="16152">MEAGVEAAPRAEEKGTEVPGGGSRILPPTPGLHQPDRKALRRAVPSRAASSGLGGGDDGAYLRLKTRAQDPGGGSRLCGSGSSSLFGARAGNQDLDPPPGLLSAPPDEKAPRAESQEGDEEGSPPLFNPQTRPIASDRCVLAQGSKEITVSLFCLAIS</sequence>
<reference evidence="2" key="1">
    <citation type="journal article" date="2023" name="DNA Res.">
        <title>Chromosome-level genome assembly of Phrynocephalus forsythii using third-generation DNA sequencing and Hi-C analysis.</title>
        <authorList>
            <person name="Qi Y."/>
            <person name="Zhao W."/>
            <person name="Zhao Y."/>
            <person name="Niu C."/>
            <person name="Cao S."/>
            <person name="Zhang Y."/>
        </authorList>
    </citation>
    <scope>NUCLEOTIDE SEQUENCE</scope>
    <source>
        <tissue evidence="2">Muscle</tissue>
    </source>
</reference>
<dbReference type="AlphaFoldDB" id="A0A9Q0XWP5"/>